<evidence type="ECO:0000256" key="2">
    <source>
        <dbReference type="SAM" id="Phobius"/>
    </source>
</evidence>
<keyword evidence="2" id="KW-0812">Transmembrane</keyword>
<feature type="transmembrane region" description="Helical" evidence="2">
    <location>
        <begin position="244"/>
        <end position="269"/>
    </location>
</feature>
<keyword evidence="1" id="KW-0175">Coiled coil</keyword>
<accession>A0A0R3UCY4</accession>
<evidence type="ECO:0000256" key="1">
    <source>
        <dbReference type="SAM" id="Coils"/>
    </source>
</evidence>
<evidence type="ECO:0000313" key="3">
    <source>
        <dbReference type="EMBL" id="VDD78780.1"/>
    </source>
</evidence>
<dbReference type="SUPFAM" id="SSF58100">
    <property type="entry name" value="Bacterial hemolysins"/>
    <property type="match status" value="1"/>
</dbReference>
<protein>
    <submittedName>
        <fullName evidence="3">Uncharacterized protein</fullName>
    </submittedName>
</protein>
<keyword evidence="4" id="KW-1185">Reference proteome</keyword>
<feature type="coiled-coil region" evidence="1">
    <location>
        <begin position="154"/>
        <end position="185"/>
    </location>
</feature>
<dbReference type="OrthoDB" id="6274206at2759"/>
<feature type="transmembrane region" description="Helical" evidence="2">
    <location>
        <begin position="301"/>
        <end position="327"/>
    </location>
</feature>
<name>A0A0R3UCY4_MESCO</name>
<dbReference type="EMBL" id="UXSR01002294">
    <property type="protein sequence ID" value="VDD78780.1"/>
    <property type="molecule type" value="Genomic_DNA"/>
</dbReference>
<proteinExistence type="predicted"/>
<dbReference type="Gene3D" id="1.20.120.20">
    <property type="entry name" value="Apolipoprotein"/>
    <property type="match status" value="1"/>
</dbReference>
<reference evidence="3 4" key="1">
    <citation type="submission" date="2018-10" db="EMBL/GenBank/DDBJ databases">
        <authorList>
            <consortium name="Pathogen Informatics"/>
        </authorList>
    </citation>
    <scope>NUCLEOTIDE SEQUENCE [LARGE SCALE GENOMIC DNA]</scope>
</reference>
<gene>
    <name evidence="3" type="ORF">MCOS_LOCUS4783</name>
</gene>
<feature type="transmembrane region" description="Helical" evidence="2">
    <location>
        <begin position="21"/>
        <end position="46"/>
    </location>
</feature>
<sequence>MNPLQMTALRSEFGHKQLVCRIAYIAVLVLAMAFLAACIILIFVYFSSIGVLMSYLEAHNGSAEETSSIQNGNDTVEAVKNFSVYVTDASTSVEALVNGMTDLCSKMDNASEEFKTAFTNVPNCSNGTECYKLKVATENLHCPMNLSAINTTVINNFTKELENMVTDLEKKLANVSNAINDIKSSAADMVGSVEEKLDLKTVLDSINKFWNDTSAQVSGVTKNLEDLSTSVDNGLAQYSGYIRIAFSVIGGFFILVLVIAALIAARLLYRAFRDRLYAGADTVLTYSPGNKWDKIVCGKGSVCCCSAIFIPILLIFAAIITVLLFALTSVSGLFTTL</sequence>
<organism evidence="3 4">
    <name type="scientific">Mesocestoides corti</name>
    <name type="common">Flatworm</name>
    <dbReference type="NCBI Taxonomy" id="53468"/>
    <lineage>
        <taxon>Eukaryota</taxon>
        <taxon>Metazoa</taxon>
        <taxon>Spiralia</taxon>
        <taxon>Lophotrochozoa</taxon>
        <taxon>Platyhelminthes</taxon>
        <taxon>Cestoda</taxon>
        <taxon>Eucestoda</taxon>
        <taxon>Cyclophyllidea</taxon>
        <taxon>Mesocestoididae</taxon>
        <taxon>Mesocestoides</taxon>
    </lineage>
</organism>
<keyword evidence="2" id="KW-1133">Transmembrane helix</keyword>
<dbReference type="AlphaFoldDB" id="A0A0R3UCY4"/>
<evidence type="ECO:0000313" key="4">
    <source>
        <dbReference type="Proteomes" id="UP000267029"/>
    </source>
</evidence>
<keyword evidence="2" id="KW-0472">Membrane</keyword>
<dbReference type="Proteomes" id="UP000267029">
    <property type="component" value="Unassembled WGS sequence"/>
</dbReference>